<dbReference type="SUPFAM" id="SSF51735">
    <property type="entry name" value="NAD(P)-binding Rossmann-fold domains"/>
    <property type="match status" value="2"/>
</dbReference>
<dbReference type="PROSITE" id="PS51202">
    <property type="entry name" value="RCK_C"/>
    <property type="match status" value="2"/>
</dbReference>
<evidence type="ECO:0000313" key="9">
    <source>
        <dbReference type="EMBL" id="SIR27632.1"/>
    </source>
</evidence>
<dbReference type="Pfam" id="PF02080">
    <property type="entry name" value="TrkA_C"/>
    <property type="match status" value="2"/>
</dbReference>
<dbReference type="InterPro" id="IPR006036">
    <property type="entry name" value="K_uptake_TrkA"/>
</dbReference>
<keyword evidence="10" id="KW-1185">Reference proteome</keyword>
<dbReference type="PANTHER" id="PTHR43833">
    <property type="entry name" value="POTASSIUM CHANNEL PROTEIN 2-RELATED-RELATED"/>
    <property type="match status" value="1"/>
</dbReference>
<sequence>MRVIIVGAGEVGSSIAQSLADSHEVVVVDRDGERVDSLTYSIDVLAIEGDGTSLATLQEAGIEEADMVIASTDDDETNLVICGTAKTIDDPFTIARVKKVDYLDTWEHAEQAAFGVDFMVCTNLLTAMDIVRVIGLPAARDVDPFAGGEVQMAEFEVRADSPVANQTVRQADRFESLTFAAILRNGDVDIPGGETVIQADDKVVVIGSPESVQQFALEVAPDETPDADKELVVIGGSEIGFHTARLLEDRDLRPRLIEQDHERARELAEDLPKTMVMASDATDAEFLAREHVDEADVVVAALENDEKNLLVSVLAKQLGAERSIAIVEDAEYVSLFEAVGIDVAINPREVTAEEITRFTREDRAENIALIENDRAEVLEIEIDADSVLTDRPIHEAVADLPPGVVIGAITRNGKFVVPRGETVVKEHDHIVLFVDTNVLSEVNDVI</sequence>
<keyword evidence="4" id="KW-0630">Potassium</keyword>
<evidence type="ECO:0000256" key="2">
    <source>
        <dbReference type="ARBA" id="ARBA00022448"/>
    </source>
</evidence>
<evidence type="ECO:0000256" key="4">
    <source>
        <dbReference type="ARBA" id="ARBA00022958"/>
    </source>
</evidence>
<keyword evidence="2" id="KW-0813">Transport</keyword>
<feature type="domain" description="RCK C-terminal" evidence="8">
    <location>
        <begin position="365"/>
        <end position="446"/>
    </location>
</feature>
<evidence type="ECO:0000256" key="1">
    <source>
        <dbReference type="ARBA" id="ARBA00003660"/>
    </source>
</evidence>
<dbReference type="Gene3D" id="3.30.70.1450">
    <property type="entry name" value="Regulator of K+ conductance, C-terminal domain"/>
    <property type="match status" value="2"/>
</dbReference>
<dbReference type="SUPFAM" id="SSF116726">
    <property type="entry name" value="TrkA C-terminal domain-like"/>
    <property type="match status" value="2"/>
</dbReference>
<dbReference type="NCBIfam" id="NF007034">
    <property type="entry name" value="PRK09496.2-1"/>
    <property type="match status" value="1"/>
</dbReference>
<accession>A0A1N6ZL69</accession>
<dbReference type="OrthoDB" id="27588at2157"/>
<dbReference type="RefSeq" id="WP_076429986.1">
    <property type="nucleotide sequence ID" value="NZ_FTNO01000001.1"/>
</dbReference>
<feature type="domain" description="RCK C-terminal" evidence="8">
    <location>
        <begin position="140"/>
        <end position="221"/>
    </location>
</feature>
<feature type="domain" description="RCK N-terminal" evidence="7">
    <location>
        <begin position="1"/>
        <end position="120"/>
    </location>
</feature>
<dbReference type="Pfam" id="PF02254">
    <property type="entry name" value="TrkA_N"/>
    <property type="match status" value="2"/>
</dbReference>
<evidence type="ECO:0000259" key="7">
    <source>
        <dbReference type="PROSITE" id="PS51201"/>
    </source>
</evidence>
<dbReference type="AlphaFoldDB" id="A0A1N6ZL69"/>
<dbReference type="GO" id="GO:0015079">
    <property type="term" value="F:potassium ion transmembrane transporter activity"/>
    <property type="evidence" value="ECO:0007669"/>
    <property type="project" value="InterPro"/>
</dbReference>
<dbReference type="Proteomes" id="UP000186914">
    <property type="component" value="Unassembled WGS sequence"/>
</dbReference>
<dbReference type="EMBL" id="FTNO01000001">
    <property type="protein sequence ID" value="SIR27632.1"/>
    <property type="molecule type" value="Genomic_DNA"/>
</dbReference>
<dbReference type="InterPro" id="IPR006037">
    <property type="entry name" value="RCK_C"/>
</dbReference>
<dbReference type="PRINTS" id="PR00335">
    <property type="entry name" value="KUPTAKETRKA"/>
</dbReference>
<feature type="domain" description="RCK N-terminal" evidence="7">
    <location>
        <begin position="228"/>
        <end position="345"/>
    </location>
</feature>
<keyword evidence="6" id="KW-0406">Ion transport</keyword>
<protein>
    <submittedName>
        <fullName evidence="9">Trk system potassium uptake protein TrkA</fullName>
    </submittedName>
</protein>
<dbReference type="GO" id="GO:0005886">
    <property type="term" value="C:plasma membrane"/>
    <property type="evidence" value="ECO:0007669"/>
    <property type="project" value="InterPro"/>
</dbReference>
<dbReference type="InterPro" id="IPR003148">
    <property type="entry name" value="RCK_N"/>
</dbReference>
<proteinExistence type="predicted"/>
<evidence type="ECO:0000313" key="10">
    <source>
        <dbReference type="Proteomes" id="UP000186914"/>
    </source>
</evidence>
<dbReference type="InterPro" id="IPR050721">
    <property type="entry name" value="Trk_Ktr_HKT_K-transport"/>
</dbReference>
<dbReference type="PROSITE" id="PS51201">
    <property type="entry name" value="RCK_N"/>
    <property type="match status" value="2"/>
</dbReference>
<gene>
    <name evidence="9" type="ORF">SAMN05421858_2077</name>
</gene>
<evidence type="ECO:0000256" key="3">
    <source>
        <dbReference type="ARBA" id="ARBA00022538"/>
    </source>
</evidence>
<dbReference type="NCBIfam" id="NF007039">
    <property type="entry name" value="PRK09496.3-2"/>
    <property type="match status" value="1"/>
</dbReference>
<keyword evidence="3" id="KW-0633">Potassium transport</keyword>
<evidence type="ECO:0000256" key="6">
    <source>
        <dbReference type="ARBA" id="ARBA00023065"/>
    </source>
</evidence>
<dbReference type="NCBIfam" id="NF007031">
    <property type="entry name" value="PRK09496.1-2"/>
    <property type="match status" value="1"/>
</dbReference>
<name>A0A1N6ZL69_9EURY</name>
<evidence type="ECO:0000256" key="5">
    <source>
        <dbReference type="ARBA" id="ARBA00023027"/>
    </source>
</evidence>
<dbReference type="Gene3D" id="3.40.50.720">
    <property type="entry name" value="NAD(P)-binding Rossmann-like Domain"/>
    <property type="match status" value="2"/>
</dbReference>
<evidence type="ECO:0000259" key="8">
    <source>
        <dbReference type="PROSITE" id="PS51202"/>
    </source>
</evidence>
<dbReference type="InterPro" id="IPR036721">
    <property type="entry name" value="RCK_C_sf"/>
</dbReference>
<comment type="function">
    <text evidence="1">Part of a potassium transport system.</text>
</comment>
<dbReference type="PANTHER" id="PTHR43833:SF5">
    <property type="entry name" value="TRK SYSTEM POTASSIUM UPTAKE PROTEIN TRKA"/>
    <property type="match status" value="1"/>
</dbReference>
<organism evidence="9 10">
    <name type="scientific">Haladaptatus litoreus</name>
    <dbReference type="NCBI Taxonomy" id="553468"/>
    <lineage>
        <taxon>Archaea</taxon>
        <taxon>Methanobacteriati</taxon>
        <taxon>Methanobacteriota</taxon>
        <taxon>Stenosarchaea group</taxon>
        <taxon>Halobacteria</taxon>
        <taxon>Halobacteriales</taxon>
        <taxon>Haladaptataceae</taxon>
        <taxon>Haladaptatus</taxon>
    </lineage>
</organism>
<dbReference type="InterPro" id="IPR036291">
    <property type="entry name" value="NAD(P)-bd_dom_sf"/>
</dbReference>
<reference evidence="10" key="1">
    <citation type="submission" date="2017-01" db="EMBL/GenBank/DDBJ databases">
        <authorList>
            <person name="Varghese N."/>
            <person name="Submissions S."/>
        </authorList>
    </citation>
    <scope>NUCLEOTIDE SEQUENCE [LARGE SCALE GENOMIC DNA]</scope>
    <source>
        <strain evidence="10">CGMCC 1.7737</strain>
    </source>
</reference>
<keyword evidence="5" id="KW-0520">NAD</keyword>